<sequence length="46" mass="4198">MTSGAASRIQGATAKSGGGGVAKGSFAARAQSAAAKNSGSGNSGKK</sequence>
<organism evidence="2 3">
    <name type="scientific">Skermanella cutis</name>
    <dbReference type="NCBI Taxonomy" id="2775420"/>
    <lineage>
        <taxon>Bacteria</taxon>
        <taxon>Pseudomonadati</taxon>
        <taxon>Pseudomonadota</taxon>
        <taxon>Alphaproteobacteria</taxon>
        <taxon>Rhodospirillales</taxon>
        <taxon>Azospirillaceae</taxon>
        <taxon>Skermanella</taxon>
    </lineage>
</organism>
<evidence type="ECO:0000313" key="3">
    <source>
        <dbReference type="Proteomes" id="UP000595197"/>
    </source>
</evidence>
<protein>
    <recommendedName>
        <fullName evidence="4">SMP domain-containing protein</fullName>
    </recommendedName>
</protein>
<evidence type="ECO:0000313" key="2">
    <source>
        <dbReference type="EMBL" id="QQP89075.1"/>
    </source>
</evidence>
<evidence type="ECO:0008006" key="4">
    <source>
        <dbReference type="Google" id="ProtNLM"/>
    </source>
</evidence>
<feature type="compositionally biased region" description="Low complexity" evidence="1">
    <location>
        <begin position="23"/>
        <end position="40"/>
    </location>
</feature>
<accession>A0ABX7B5J9</accession>
<reference evidence="2" key="1">
    <citation type="submission" date="2021-02" db="EMBL/GenBank/DDBJ databases">
        <title>Skermanella TT6 skin isolate.</title>
        <authorList>
            <person name="Lee K."/>
            <person name="Ganzorig M."/>
        </authorList>
    </citation>
    <scope>NUCLEOTIDE SEQUENCE</scope>
    <source>
        <strain evidence="2">TT6</strain>
    </source>
</reference>
<name>A0ABX7B5J9_9PROT</name>
<evidence type="ECO:0000256" key="1">
    <source>
        <dbReference type="SAM" id="MobiDB-lite"/>
    </source>
</evidence>
<dbReference type="Proteomes" id="UP000595197">
    <property type="component" value="Chromosome"/>
</dbReference>
<proteinExistence type="predicted"/>
<feature type="region of interest" description="Disordered" evidence="1">
    <location>
        <begin position="1"/>
        <end position="46"/>
    </location>
</feature>
<dbReference type="EMBL" id="CP067420">
    <property type="protein sequence ID" value="QQP89075.1"/>
    <property type="molecule type" value="Genomic_DNA"/>
</dbReference>
<keyword evidence="3" id="KW-1185">Reference proteome</keyword>
<gene>
    <name evidence="2" type="ORF">IGS68_24235</name>
</gene>